<dbReference type="Pfam" id="PF01385">
    <property type="entry name" value="OrfB_IS605"/>
    <property type="match status" value="1"/>
</dbReference>
<name>T1B1N2_9ZZZZ</name>
<comment type="caution">
    <text evidence="4">The sequence shown here is derived from an EMBL/GenBank/DDBJ whole genome shotgun (WGS) entry which is preliminary data.</text>
</comment>
<evidence type="ECO:0000259" key="2">
    <source>
        <dbReference type="Pfam" id="PF01385"/>
    </source>
</evidence>
<protein>
    <submittedName>
        <fullName evidence="4">Transposase IS605 OrfB family</fullName>
    </submittedName>
</protein>
<reference evidence="4" key="2">
    <citation type="journal article" date="2014" name="ISME J.">
        <title>Microbial stratification in low pH oxic and suboxic macroscopic growths along an acid mine drainage.</title>
        <authorList>
            <person name="Mendez-Garcia C."/>
            <person name="Mesa V."/>
            <person name="Sprenger R.R."/>
            <person name="Richter M."/>
            <person name="Diez M.S."/>
            <person name="Solano J."/>
            <person name="Bargiela R."/>
            <person name="Golyshina O.V."/>
            <person name="Manteca A."/>
            <person name="Ramos J.L."/>
            <person name="Gallego J.R."/>
            <person name="Llorente I."/>
            <person name="Martins Dos Santos V.A."/>
            <person name="Jensen O.N."/>
            <person name="Pelaez A.I."/>
            <person name="Sanchez J."/>
            <person name="Ferrer M."/>
        </authorList>
    </citation>
    <scope>NUCLEOTIDE SEQUENCE</scope>
</reference>
<organism evidence="4">
    <name type="scientific">mine drainage metagenome</name>
    <dbReference type="NCBI Taxonomy" id="410659"/>
    <lineage>
        <taxon>unclassified sequences</taxon>
        <taxon>metagenomes</taxon>
        <taxon>ecological metagenomes</taxon>
    </lineage>
</organism>
<accession>T1B1N2</accession>
<feature type="domain" description="Probable transposase IS891/IS1136/IS1341" evidence="2">
    <location>
        <begin position="176"/>
        <end position="251"/>
    </location>
</feature>
<dbReference type="InterPro" id="IPR021027">
    <property type="entry name" value="Transposase_put_HTH"/>
</dbReference>
<dbReference type="InterPro" id="IPR001959">
    <property type="entry name" value="Transposase"/>
</dbReference>
<evidence type="ECO:0000256" key="1">
    <source>
        <dbReference type="SAM" id="MobiDB-lite"/>
    </source>
</evidence>
<sequence length="251" mass="29244">MLPPKMYHSFKYRLYPFPNQGRELLRQFEELRFLWNHALEQRIDGWRKAKRTVSYVDQCRDLARWRAYDPDGIGRVYGHVAQETLARLDDAYQHFFRRAKVGERPGFPRFKREVRSLCYPDSNGSAAIVPGRNGTRRLRLSMLGDIPIRIHREPPPGRVKTCTVKREGDRWSAILVYEVADPMPPPATDPVGPVGVDLGLSHLATLSTGEVVDPPRFLRRAEKRLRRAQRVVSRRRKGSHRREMARVRLAR</sequence>
<feature type="non-terminal residue" evidence="4">
    <location>
        <position position="251"/>
    </location>
</feature>
<feature type="region of interest" description="Disordered" evidence="1">
    <location>
        <begin position="232"/>
        <end position="251"/>
    </location>
</feature>
<dbReference type="EMBL" id="AUZZ01000771">
    <property type="protein sequence ID" value="EQD66756.1"/>
    <property type="molecule type" value="Genomic_DNA"/>
</dbReference>
<dbReference type="AlphaFoldDB" id="T1B1N2"/>
<evidence type="ECO:0000259" key="3">
    <source>
        <dbReference type="Pfam" id="PF12323"/>
    </source>
</evidence>
<gene>
    <name evidence="4" type="ORF">B2A_01011</name>
</gene>
<dbReference type="Pfam" id="PF12323">
    <property type="entry name" value="HTH_OrfB_IS605"/>
    <property type="match status" value="1"/>
</dbReference>
<reference evidence="4" key="1">
    <citation type="submission" date="2013-08" db="EMBL/GenBank/DDBJ databases">
        <authorList>
            <person name="Mendez C."/>
            <person name="Richter M."/>
            <person name="Ferrer M."/>
            <person name="Sanchez J."/>
        </authorList>
    </citation>
    <scope>NUCLEOTIDE SEQUENCE</scope>
</reference>
<feature type="domain" description="Transposase putative helix-turn-helix" evidence="3">
    <location>
        <begin position="6"/>
        <end position="49"/>
    </location>
</feature>
<feature type="compositionally biased region" description="Basic and acidic residues" evidence="1">
    <location>
        <begin position="241"/>
        <end position="251"/>
    </location>
</feature>
<dbReference type="NCBIfam" id="NF040570">
    <property type="entry name" value="guided_TnpB"/>
    <property type="match status" value="1"/>
</dbReference>
<proteinExistence type="predicted"/>
<evidence type="ECO:0000313" key="4">
    <source>
        <dbReference type="EMBL" id="EQD66756.1"/>
    </source>
</evidence>